<dbReference type="InterPro" id="IPR029026">
    <property type="entry name" value="tRNA_m1G_MTases_N"/>
</dbReference>
<dbReference type="GO" id="GO:0008168">
    <property type="term" value="F:methyltransferase activity"/>
    <property type="evidence" value="ECO:0007669"/>
    <property type="project" value="InterPro"/>
</dbReference>
<dbReference type="PANTHER" id="PTHR43453">
    <property type="entry name" value="RRNA METHYLASE-LIKE"/>
    <property type="match status" value="1"/>
</dbReference>
<dbReference type="GO" id="GO:0002938">
    <property type="term" value="P:tRNA guanine ribose methylation"/>
    <property type="evidence" value="ECO:0007669"/>
    <property type="project" value="TreeGrafter"/>
</dbReference>
<sequence>MDWSCPTAIVVGNENRGISDEALALSDLHCSNPMKGMVDSFSMFQLLQAFSCTMQFVIEHLAGCWILSTMGQDYSNIHVKGSHGDLTFEESQILHAEFSLRHSKSSISIAREYV</sequence>
<name>A0A498JZ92_MALDO</name>
<dbReference type="AlphaFoldDB" id="A0A498JZ92"/>
<keyword evidence="2" id="KW-0819">tRNA processing</keyword>
<evidence type="ECO:0000313" key="3">
    <source>
        <dbReference type="EMBL" id="RXH98501.1"/>
    </source>
</evidence>
<evidence type="ECO:0000256" key="1">
    <source>
        <dbReference type="ARBA" id="ARBA00022691"/>
    </source>
</evidence>
<keyword evidence="4" id="KW-1185">Reference proteome</keyword>
<dbReference type="STRING" id="3750.A0A498JZ92"/>
<dbReference type="Proteomes" id="UP000290289">
    <property type="component" value="Chromosome 5"/>
</dbReference>
<dbReference type="InterPro" id="IPR029028">
    <property type="entry name" value="Alpha/beta_knot_MTases"/>
</dbReference>
<dbReference type="Gene3D" id="3.40.1280.10">
    <property type="match status" value="1"/>
</dbReference>
<evidence type="ECO:0008006" key="5">
    <source>
        <dbReference type="Google" id="ProtNLM"/>
    </source>
</evidence>
<dbReference type="SUPFAM" id="SSF75217">
    <property type="entry name" value="alpha/beta knot"/>
    <property type="match status" value="1"/>
</dbReference>
<proteinExistence type="predicted"/>
<accession>A0A498JZ92</accession>
<protein>
    <recommendedName>
        <fullName evidence="5">tRNA/rRNA methyltransferase SpoU type domain-containing protein</fullName>
    </recommendedName>
</protein>
<dbReference type="EMBL" id="RDQH01000331">
    <property type="protein sequence ID" value="RXH98501.1"/>
    <property type="molecule type" value="Genomic_DNA"/>
</dbReference>
<organism evidence="3 4">
    <name type="scientific">Malus domestica</name>
    <name type="common">Apple</name>
    <name type="synonym">Pyrus malus</name>
    <dbReference type="NCBI Taxonomy" id="3750"/>
    <lineage>
        <taxon>Eukaryota</taxon>
        <taxon>Viridiplantae</taxon>
        <taxon>Streptophyta</taxon>
        <taxon>Embryophyta</taxon>
        <taxon>Tracheophyta</taxon>
        <taxon>Spermatophyta</taxon>
        <taxon>Magnoliopsida</taxon>
        <taxon>eudicotyledons</taxon>
        <taxon>Gunneridae</taxon>
        <taxon>Pentapetalae</taxon>
        <taxon>rosids</taxon>
        <taxon>fabids</taxon>
        <taxon>Rosales</taxon>
        <taxon>Rosaceae</taxon>
        <taxon>Amygdaloideae</taxon>
        <taxon>Maleae</taxon>
        <taxon>Malus</taxon>
    </lineage>
</organism>
<dbReference type="InterPro" id="IPR033671">
    <property type="entry name" value="TrmH"/>
</dbReference>
<dbReference type="PANTHER" id="PTHR43453:SF1">
    <property type="entry name" value="TRNA_RRNA METHYLTRANSFERASE SPOU TYPE DOMAIN-CONTAINING PROTEIN"/>
    <property type="match status" value="1"/>
</dbReference>
<comment type="caution">
    <text evidence="3">The sequence shown here is derived from an EMBL/GenBank/DDBJ whole genome shotgun (WGS) entry which is preliminary data.</text>
</comment>
<keyword evidence="1" id="KW-0949">S-adenosyl-L-methionine</keyword>
<reference evidence="3 4" key="1">
    <citation type="submission" date="2018-10" db="EMBL/GenBank/DDBJ databases">
        <title>A high-quality apple genome assembly.</title>
        <authorList>
            <person name="Hu J."/>
        </authorList>
    </citation>
    <scope>NUCLEOTIDE SEQUENCE [LARGE SCALE GENOMIC DNA]</scope>
    <source>
        <strain evidence="4">cv. HFTH1</strain>
        <tissue evidence="3">Young leaf</tissue>
    </source>
</reference>
<gene>
    <name evidence="3" type="ORF">DVH24_010826</name>
</gene>
<evidence type="ECO:0000313" key="4">
    <source>
        <dbReference type="Proteomes" id="UP000290289"/>
    </source>
</evidence>
<evidence type="ECO:0000256" key="2">
    <source>
        <dbReference type="ARBA" id="ARBA00022694"/>
    </source>
</evidence>